<sequence>MKLELAKAGNHNGITITEKDLKEMQENFSNDVPVTIGHELDDTMPAYGWVKALKLSEDGQTLIGTVELNEELEQSVAEGRYKNWSIGAGSTEEGGMYLHHVAFLGAVPPMIKDLKIIELGDKSKIFTFSMKHGKCSFTLSDKELAEFNTLKKQKHEATVKKLSDATAGKLPFGKREELISFADNQLSAGREDIVEMLISAFASVKKPVSPGLSESINSAKSRITENVFSKI</sequence>
<dbReference type="InParanoid" id="D4H2X1"/>
<name>D4H2X1_DENA2</name>
<dbReference type="EMBL" id="CP001968">
    <property type="protein sequence ID" value="ADD68994.1"/>
    <property type="molecule type" value="Genomic_DNA"/>
</dbReference>
<organism evidence="1 2">
    <name type="scientific">Denitrovibrio acetiphilus (strain DSM 12809 / NBRC 114555 / N2460)</name>
    <dbReference type="NCBI Taxonomy" id="522772"/>
    <lineage>
        <taxon>Bacteria</taxon>
        <taxon>Pseudomonadati</taxon>
        <taxon>Deferribacterota</taxon>
        <taxon>Deferribacteres</taxon>
        <taxon>Deferribacterales</taxon>
        <taxon>Geovibrionaceae</taxon>
        <taxon>Denitrovibrio</taxon>
    </lineage>
</organism>
<dbReference type="Proteomes" id="UP000002012">
    <property type="component" value="Chromosome"/>
</dbReference>
<keyword evidence="2" id="KW-1185">Reference proteome</keyword>
<dbReference type="KEGG" id="dap:Dacet_2232"/>
<dbReference type="AlphaFoldDB" id="D4H2X1"/>
<reference evidence="1 2" key="1">
    <citation type="journal article" date="2010" name="Stand. Genomic Sci.">
        <title>Complete genome sequence of Denitrovibrio acetiphilus type strain (N2460).</title>
        <authorList>
            <person name="Kiss H."/>
            <person name="Lang E."/>
            <person name="Lapidus A."/>
            <person name="Copeland A."/>
            <person name="Nolan M."/>
            <person name="Glavina Del Rio T."/>
            <person name="Chen F."/>
            <person name="Lucas S."/>
            <person name="Tice H."/>
            <person name="Cheng J.F."/>
            <person name="Han C."/>
            <person name="Goodwin L."/>
            <person name="Pitluck S."/>
            <person name="Liolios K."/>
            <person name="Pati A."/>
            <person name="Ivanova N."/>
            <person name="Mavromatis K."/>
            <person name="Chen A."/>
            <person name="Palaniappan K."/>
            <person name="Land M."/>
            <person name="Hauser L."/>
            <person name="Chang Y.J."/>
            <person name="Jeffries C.D."/>
            <person name="Detter J.C."/>
            <person name="Brettin T."/>
            <person name="Spring S."/>
            <person name="Rohde M."/>
            <person name="Goker M."/>
            <person name="Woyke T."/>
            <person name="Bristow J."/>
            <person name="Eisen J.A."/>
            <person name="Markowitz V."/>
            <person name="Hugenholtz P."/>
            <person name="Kyrpides N.C."/>
            <person name="Klenk H.P."/>
        </authorList>
    </citation>
    <scope>NUCLEOTIDE SEQUENCE [LARGE SCALE GENOMIC DNA]</scope>
    <source>
        <strain evidence="2">DSM 12809 / NBRC 114555 / N2460</strain>
    </source>
</reference>
<dbReference type="OrthoDB" id="371288at2"/>
<evidence type="ECO:0000313" key="1">
    <source>
        <dbReference type="EMBL" id="ADD68994.1"/>
    </source>
</evidence>
<accession>D4H2X1</accession>
<dbReference type="HOGENOM" id="CLU_1406736_0_0_0"/>
<dbReference type="PaxDb" id="522772-Dacet_2232"/>
<evidence type="ECO:0000313" key="2">
    <source>
        <dbReference type="Proteomes" id="UP000002012"/>
    </source>
</evidence>
<dbReference type="eggNOG" id="COG4388">
    <property type="taxonomic scope" value="Bacteria"/>
</dbReference>
<gene>
    <name evidence="1" type="ordered locus">Dacet_2232</name>
</gene>
<proteinExistence type="predicted"/>
<dbReference type="RefSeq" id="WP_013011497.1">
    <property type="nucleotide sequence ID" value="NC_013943.1"/>
</dbReference>
<dbReference type="STRING" id="522772.Dacet_2232"/>
<protein>
    <submittedName>
        <fullName evidence="1">Uncharacterized protein</fullName>
    </submittedName>
</protein>